<dbReference type="SUPFAM" id="SSF160950">
    <property type="entry name" value="YacF-like"/>
    <property type="match status" value="1"/>
</dbReference>
<evidence type="ECO:0000256" key="3">
    <source>
        <dbReference type="ARBA" id="ARBA00023210"/>
    </source>
</evidence>
<dbReference type="Pfam" id="PF07072">
    <property type="entry name" value="ZapD"/>
    <property type="match status" value="1"/>
</dbReference>
<evidence type="ECO:0000313" key="6">
    <source>
        <dbReference type="EMBL" id="EXU81007.1"/>
    </source>
</evidence>
<dbReference type="AlphaFoldDB" id="A0A014QCS2"/>
<evidence type="ECO:0000256" key="1">
    <source>
        <dbReference type="ARBA" id="ARBA00022490"/>
    </source>
</evidence>
<organism evidence="6 7">
    <name type="scientific">Comamonas aquatica DA1877</name>
    <dbReference type="NCBI Taxonomy" id="1457173"/>
    <lineage>
        <taxon>Bacteria</taxon>
        <taxon>Pseudomonadati</taxon>
        <taxon>Pseudomonadota</taxon>
        <taxon>Betaproteobacteria</taxon>
        <taxon>Burkholderiales</taxon>
        <taxon>Comamonadaceae</taxon>
        <taxon>Comamonas</taxon>
    </lineage>
</organism>
<dbReference type="InterPro" id="IPR036268">
    <property type="entry name" value="ZapD_sf"/>
</dbReference>
<comment type="similarity">
    <text evidence="5">Belongs to the ZapD family.</text>
</comment>
<dbReference type="InterPro" id="IPR009777">
    <property type="entry name" value="ZapD"/>
</dbReference>
<dbReference type="STRING" id="225991.MA05_16415"/>
<dbReference type="NCBIfam" id="NF003656">
    <property type="entry name" value="PRK05287.1-4"/>
    <property type="match status" value="1"/>
</dbReference>
<dbReference type="Proteomes" id="UP000020766">
    <property type="component" value="Unassembled WGS sequence"/>
</dbReference>
<dbReference type="Gene3D" id="1.10.3900.10">
    <property type="entry name" value="YacF-like"/>
    <property type="match status" value="1"/>
</dbReference>
<gene>
    <name evidence="5" type="primary">zapD</name>
    <name evidence="6" type="ORF">AX13_12850</name>
</gene>
<dbReference type="InterPro" id="IPR027462">
    <property type="entry name" value="ZapD_C"/>
</dbReference>
<dbReference type="PANTHER" id="PTHR39455:SF1">
    <property type="entry name" value="CELL DIVISION PROTEIN ZAPD"/>
    <property type="match status" value="1"/>
</dbReference>
<evidence type="ECO:0000256" key="4">
    <source>
        <dbReference type="ARBA" id="ARBA00023306"/>
    </source>
</evidence>
<dbReference type="GO" id="GO:0032153">
    <property type="term" value="C:cell division site"/>
    <property type="evidence" value="ECO:0007669"/>
    <property type="project" value="TreeGrafter"/>
</dbReference>
<keyword evidence="3 5" id="KW-0717">Septation</keyword>
<dbReference type="GO" id="GO:0043093">
    <property type="term" value="P:FtsZ-dependent cytokinesis"/>
    <property type="evidence" value="ECO:0007669"/>
    <property type="project" value="UniProtKB-UniRule"/>
</dbReference>
<keyword evidence="7" id="KW-1185">Reference proteome</keyword>
<comment type="subcellular location">
    <subcellularLocation>
        <location evidence="5">Cytoplasm</location>
    </subcellularLocation>
    <text evidence="5">Localizes to mid-cell in an FtsZ-dependent manner.</text>
</comment>
<evidence type="ECO:0000313" key="7">
    <source>
        <dbReference type="Proteomes" id="UP000020766"/>
    </source>
</evidence>
<dbReference type="RefSeq" id="WP_043379913.1">
    <property type="nucleotide sequence ID" value="NZ_JBOK01000004.1"/>
</dbReference>
<comment type="caution">
    <text evidence="6">The sequence shown here is derived from an EMBL/GenBank/DDBJ whole genome shotgun (WGS) entry which is preliminary data.</text>
</comment>
<keyword evidence="1 5" id="KW-0963">Cytoplasm</keyword>
<dbReference type="GO" id="GO:0000917">
    <property type="term" value="P:division septum assembly"/>
    <property type="evidence" value="ECO:0007669"/>
    <property type="project" value="UniProtKB-KW"/>
</dbReference>
<dbReference type="PATRIC" id="fig|1457173.3.peg.895"/>
<name>A0A014QCS2_9BURK</name>
<dbReference type="Gene3D" id="2.60.440.10">
    <property type="entry name" value="YacF-like domains"/>
    <property type="match status" value="1"/>
</dbReference>
<comment type="function">
    <text evidence="5">Cell division factor that enhances FtsZ-ring assembly. Directly interacts with FtsZ and promotes bundling of FtsZ protofilaments, with a reduction in FtsZ GTPase activity.</text>
</comment>
<evidence type="ECO:0000256" key="2">
    <source>
        <dbReference type="ARBA" id="ARBA00022618"/>
    </source>
</evidence>
<reference evidence="6 7" key="1">
    <citation type="submission" date="2014-01" db="EMBL/GenBank/DDBJ databases">
        <title>Interspecies Systems Biology Uncovers Metabolites Affecting C. elegans Gene Expression and Life History Traits.</title>
        <authorList>
            <person name="Watson E."/>
            <person name="Macneil L.T."/>
            <person name="Ritter A.D."/>
            <person name="Yilmaz L.S."/>
            <person name="Rosebrock A.P."/>
            <person name="Caudy A.A."/>
            <person name="Walhout A.J."/>
        </authorList>
    </citation>
    <scope>NUCLEOTIDE SEQUENCE [LARGE SCALE GENOMIC DNA]</scope>
    <source>
        <strain evidence="6 7">DA1877</strain>
    </source>
</reference>
<evidence type="ECO:0000256" key="5">
    <source>
        <dbReference type="HAMAP-Rule" id="MF_01092"/>
    </source>
</evidence>
<dbReference type="HAMAP" id="MF_01092">
    <property type="entry name" value="ZapD"/>
    <property type="match status" value="1"/>
</dbReference>
<proteinExistence type="inferred from homology"/>
<accession>A0A014QCS2</accession>
<comment type="subunit">
    <text evidence="5">Interacts with FtsZ.</text>
</comment>
<dbReference type="PANTHER" id="PTHR39455">
    <property type="entry name" value="CELL DIVISION PROTEIN ZAPD"/>
    <property type="match status" value="1"/>
</dbReference>
<dbReference type="GO" id="GO:0005737">
    <property type="term" value="C:cytoplasm"/>
    <property type="evidence" value="ECO:0007669"/>
    <property type="project" value="UniProtKB-SubCell"/>
</dbReference>
<dbReference type="EMBL" id="JBOK01000004">
    <property type="protein sequence ID" value="EXU81007.1"/>
    <property type="molecule type" value="Genomic_DNA"/>
</dbReference>
<keyword evidence="2 5" id="KW-0132">Cell division</keyword>
<protein>
    <recommendedName>
        <fullName evidence="5">Cell division protein ZapD</fullName>
    </recommendedName>
    <alternativeName>
        <fullName evidence="5">Z ring-associated protein D</fullName>
    </alternativeName>
</protein>
<keyword evidence="4 5" id="KW-0131">Cell cycle</keyword>
<sequence length="251" mass="28266">MILYEYPFNERLRTYLRLEQLFRRLFELVTRESPVDHHFALATIFEIMEVAARADLKSDLLRDLDRHKSLFEGLRDNPAIAQDMLDTIIAKLEQCYSALHAQTGKTGQPLTENDWLMAIRSRISIPGGTSSFDLPAYHRWQNKPAAERQADLHQWTQCLQPLADSLGLLLSLVRDTGAPQKVAAMSGQFQQALPAGRPYQLLRLRIDAASGLVPEISANRLMVSVRLLRPNEAGGLQVTTENAAFELTLCA</sequence>